<sequence>MANLNRRGIPMPFVSRARRVDPPSASSSAVATADDRPAVRERDSMVDSAVYADGVRVASPRTLADTYRALDETRGGMAWIGLYRPSEQELMSLADEFNLHPLAIEDAIVAHQRPKLERYDTVLFVVLKAANYLDVPEEVDFGELHLFVGPNFVITVRHSESPDLSTVRQRMEAEPDLLALGPQAVLYAIIDAVVDAYSPVVAGLANDIDEIETQVFGGDALVSRRIYELSREVIDFQRATHPLSAVMLALERGTAKYGVTQELERRLRDVADHLTQVNERVDAFRYLLRDILTVNSTLVAERQNEEMTRLAHSSNTQGEEVKKISSWAAILFAPSLIAGIYGMNFTHMPELDWPFGYPLAVVAMFGLSGLLYAVFKRRGWL</sequence>
<dbReference type="SUPFAM" id="SSF144083">
    <property type="entry name" value="Magnesium transport protein CorA, transmembrane region"/>
    <property type="match status" value="1"/>
</dbReference>
<feature type="compositionally biased region" description="Low complexity" evidence="8">
    <location>
        <begin position="22"/>
        <end position="32"/>
    </location>
</feature>
<evidence type="ECO:0000256" key="7">
    <source>
        <dbReference type="ARBA" id="ARBA00023136"/>
    </source>
</evidence>
<accession>A0ABT8KA85</accession>
<keyword evidence="6 9" id="KW-1133">Transmembrane helix</keyword>
<evidence type="ECO:0000256" key="1">
    <source>
        <dbReference type="ARBA" id="ARBA00004651"/>
    </source>
</evidence>
<name>A0ABT8KA85_9MICO</name>
<dbReference type="Pfam" id="PF01544">
    <property type="entry name" value="CorA"/>
    <property type="match status" value="1"/>
</dbReference>
<comment type="subcellular location">
    <subcellularLocation>
        <location evidence="1">Cell membrane</location>
        <topology evidence="1">Multi-pass membrane protein</topology>
    </subcellularLocation>
</comment>
<proteinExistence type="inferred from homology"/>
<feature type="region of interest" description="Disordered" evidence="8">
    <location>
        <begin position="15"/>
        <end position="42"/>
    </location>
</feature>
<dbReference type="Proteomes" id="UP001174208">
    <property type="component" value="Unassembled WGS sequence"/>
</dbReference>
<comment type="caution">
    <text evidence="10">The sequence shown here is derived from an EMBL/GenBank/DDBJ whole genome shotgun (WGS) entry which is preliminary data.</text>
</comment>
<dbReference type="Gene3D" id="3.30.460.20">
    <property type="entry name" value="CorA soluble domain-like"/>
    <property type="match status" value="1"/>
</dbReference>
<feature type="compositionally biased region" description="Basic and acidic residues" evidence="8">
    <location>
        <begin position="33"/>
        <end position="42"/>
    </location>
</feature>
<keyword evidence="11" id="KW-1185">Reference proteome</keyword>
<organism evidence="10 11">
    <name type="scientific">Leifsonia williamsii</name>
    <dbReference type="NCBI Taxonomy" id="3035919"/>
    <lineage>
        <taxon>Bacteria</taxon>
        <taxon>Bacillati</taxon>
        <taxon>Actinomycetota</taxon>
        <taxon>Actinomycetes</taxon>
        <taxon>Micrococcales</taxon>
        <taxon>Microbacteriaceae</taxon>
        <taxon>Leifsonia</taxon>
    </lineage>
</organism>
<dbReference type="RefSeq" id="WP_301211172.1">
    <property type="nucleotide sequence ID" value="NZ_JAROCF010000001.1"/>
</dbReference>
<dbReference type="Gene3D" id="1.20.58.340">
    <property type="entry name" value="Magnesium transport protein CorA, transmembrane region"/>
    <property type="match status" value="2"/>
</dbReference>
<dbReference type="PANTHER" id="PTHR46494">
    <property type="entry name" value="CORA FAMILY METAL ION TRANSPORTER (EUROFUNG)"/>
    <property type="match status" value="1"/>
</dbReference>
<evidence type="ECO:0000256" key="8">
    <source>
        <dbReference type="SAM" id="MobiDB-lite"/>
    </source>
</evidence>
<dbReference type="InterPro" id="IPR002523">
    <property type="entry name" value="MgTranspt_CorA/ZnTranspt_ZntB"/>
</dbReference>
<dbReference type="EMBL" id="JAROCF010000001">
    <property type="protein sequence ID" value="MDN4614376.1"/>
    <property type="molecule type" value="Genomic_DNA"/>
</dbReference>
<protein>
    <submittedName>
        <fullName evidence="10">Magnesium and cobalt transport protein CorA</fullName>
    </submittedName>
</protein>
<dbReference type="InterPro" id="IPR045861">
    <property type="entry name" value="CorA_cytoplasmic_dom"/>
</dbReference>
<comment type="similarity">
    <text evidence="2">Belongs to the CorA metal ion transporter (MIT) (TC 1.A.35) family.</text>
</comment>
<evidence type="ECO:0000256" key="6">
    <source>
        <dbReference type="ARBA" id="ARBA00022989"/>
    </source>
</evidence>
<evidence type="ECO:0000313" key="11">
    <source>
        <dbReference type="Proteomes" id="UP001174208"/>
    </source>
</evidence>
<keyword evidence="4" id="KW-1003">Cell membrane</keyword>
<evidence type="ECO:0000313" key="10">
    <source>
        <dbReference type="EMBL" id="MDN4614376.1"/>
    </source>
</evidence>
<dbReference type="SUPFAM" id="SSF143865">
    <property type="entry name" value="CorA soluble domain-like"/>
    <property type="match status" value="1"/>
</dbReference>
<dbReference type="PANTHER" id="PTHR46494:SF1">
    <property type="entry name" value="CORA FAMILY METAL ION TRANSPORTER (EUROFUNG)"/>
    <property type="match status" value="1"/>
</dbReference>
<evidence type="ECO:0000256" key="3">
    <source>
        <dbReference type="ARBA" id="ARBA00022448"/>
    </source>
</evidence>
<reference evidence="10" key="1">
    <citation type="submission" date="2023-06" db="EMBL/GenBank/DDBJ databases">
        <title>MT1 and MT2 Draft Genomes of Novel Species.</title>
        <authorList>
            <person name="Venkateswaran K."/>
        </authorList>
    </citation>
    <scope>NUCLEOTIDE SEQUENCE</scope>
    <source>
        <strain evidence="10">F6_8S_P_1B</strain>
    </source>
</reference>
<feature type="transmembrane region" description="Helical" evidence="9">
    <location>
        <begin position="324"/>
        <end position="343"/>
    </location>
</feature>
<keyword evidence="7 9" id="KW-0472">Membrane</keyword>
<evidence type="ECO:0000256" key="5">
    <source>
        <dbReference type="ARBA" id="ARBA00022692"/>
    </source>
</evidence>
<dbReference type="CDD" id="cd12830">
    <property type="entry name" value="MtCorA-like"/>
    <property type="match status" value="1"/>
</dbReference>
<evidence type="ECO:0000256" key="4">
    <source>
        <dbReference type="ARBA" id="ARBA00022475"/>
    </source>
</evidence>
<keyword evidence="5 9" id="KW-0812">Transmembrane</keyword>
<keyword evidence="3" id="KW-0813">Transport</keyword>
<dbReference type="InterPro" id="IPR045863">
    <property type="entry name" value="CorA_TM1_TM2"/>
</dbReference>
<evidence type="ECO:0000256" key="2">
    <source>
        <dbReference type="ARBA" id="ARBA00009765"/>
    </source>
</evidence>
<feature type="transmembrane region" description="Helical" evidence="9">
    <location>
        <begin position="355"/>
        <end position="375"/>
    </location>
</feature>
<gene>
    <name evidence="10" type="ORF">P5G50_07930</name>
</gene>
<evidence type="ECO:0000256" key="9">
    <source>
        <dbReference type="SAM" id="Phobius"/>
    </source>
</evidence>